<evidence type="ECO:0000313" key="2">
    <source>
        <dbReference type="Proteomes" id="UP000253606"/>
    </source>
</evidence>
<reference evidence="1 2" key="1">
    <citation type="journal article" date="2018" name="Front. Microbiol.">
        <title>Hydrolytic Capabilities as a Key to Environmental Success: Chitinolytic and Cellulolytic Acidobacteria From Acidic Sub-arctic Soils and Boreal Peatlands.</title>
        <authorList>
            <person name="Belova S.E."/>
            <person name="Ravin N.V."/>
            <person name="Pankratov T.A."/>
            <person name="Rakitin A.L."/>
            <person name="Ivanova A.A."/>
            <person name="Beletsky A.V."/>
            <person name="Mardanov A.V."/>
            <person name="Sinninghe Damste J.S."/>
            <person name="Dedysh S.N."/>
        </authorList>
    </citation>
    <scope>NUCLEOTIDE SEQUENCE [LARGE SCALE GENOMIC DNA]</scope>
    <source>
        <strain evidence="1 2">SBC82</strain>
    </source>
</reference>
<accession>A0A2Z5FYZ0</accession>
<dbReference type="EMBL" id="CP030840">
    <property type="protein sequence ID" value="AXC12022.1"/>
    <property type="molecule type" value="Genomic_DNA"/>
</dbReference>
<gene>
    <name evidence="1" type="ORF">ACPOL_2709</name>
</gene>
<keyword evidence="2" id="KW-1185">Reference proteome</keyword>
<evidence type="ECO:0000313" key="1">
    <source>
        <dbReference type="EMBL" id="AXC12022.1"/>
    </source>
</evidence>
<organism evidence="1 2">
    <name type="scientific">Acidisarcina polymorpha</name>
    <dbReference type="NCBI Taxonomy" id="2211140"/>
    <lineage>
        <taxon>Bacteria</taxon>
        <taxon>Pseudomonadati</taxon>
        <taxon>Acidobacteriota</taxon>
        <taxon>Terriglobia</taxon>
        <taxon>Terriglobales</taxon>
        <taxon>Acidobacteriaceae</taxon>
        <taxon>Acidisarcina</taxon>
    </lineage>
</organism>
<name>A0A2Z5FYZ0_9BACT</name>
<proteinExistence type="predicted"/>
<dbReference type="KEGG" id="abas:ACPOL_2709"/>
<dbReference type="Proteomes" id="UP000253606">
    <property type="component" value="Chromosome"/>
</dbReference>
<sequence length="58" mass="6691">MPRPEVENQNPEYALPTRAAWNLSYNLATFGDDLEFAAALLFRYRAAEDRFRQVRGTA</sequence>
<dbReference type="AlphaFoldDB" id="A0A2Z5FYZ0"/>
<protein>
    <submittedName>
        <fullName evidence="1">Uncharacterized protein</fullName>
    </submittedName>
</protein>